<reference evidence="2" key="1">
    <citation type="journal article" date="2020" name="Stud. Mycol.">
        <title>101 Dothideomycetes genomes: a test case for predicting lifestyles and emergence of pathogens.</title>
        <authorList>
            <person name="Haridas S."/>
            <person name="Albert R."/>
            <person name="Binder M."/>
            <person name="Bloem J."/>
            <person name="Labutti K."/>
            <person name="Salamov A."/>
            <person name="Andreopoulos B."/>
            <person name="Baker S."/>
            <person name="Barry K."/>
            <person name="Bills G."/>
            <person name="Bluhm B."/>
            <person name="Cannon C."/>
            <person name="Castanera R."/>
            <person name="Culley D."/>
            <person name="Daum C."/>
            <person name="Ezra D."/>
            <person name="Gonzalez J."/>
            <person name="Henrissat B."/>
            <person name="Kuo A."/>
            <person name="Liang C."/>
            <person name="Lipzen A."/>
            <person name="Lutzoni F."/>
            <person name="Magnuson J."/>
            <person name="Mondo S."/>
            <person name="Nolan M."/>
            <person name="Ohm R."/>
            <person name="Pangilinan J."/>
            <person name="Park H.-J."/>
            <person name="Ramirez L."/>
            <person name="Alfaro M."/>
            <person name="Sun H."/>
            <person name="Tritt A."/>
            <person name="Yoshinaga Y."/>
            <person name="Zwiers L.-H."/>
            <person name="Turgeon B."/>
            <person name="Goodwin S."/>
            <person name="Spatafora J."/>
            <person name="Crous P."/>
            <person name="Grigoriev I."/>
        </authorList>
    </citation>
    <scope>NUCLEOTIDE SEQUENCE</scope>
    <source>
        <strain evidence="2">CBS 122367</strain>
    </source>
</reference>
<evidence type="ECO:0000313" key="3">
    <source>
        <dbReference type="Proteomes" id="UP000799291"/>
    </source>
</evidence>
<dbReference type="Pfam" id="PF01048">
    <property type="entry name" value="PNP_UDP_1"/>
    <property type="match status" value="1"/>
</dbReference>
<organism evidence="2 3">
    <name type="scientific">Lentithecium fluviatile CBS 122367</name>
    <dbReference type="NCBI Taxonomy" id="1168545"/>
    <lineage>
        <taxon>Eukaryota</taxon>
        <taxon>Fungi</taxon>
        <taxon>Dikarya</taxon>
        <taxon>Ascomycota</taxon>
        <taxon>Pezizomycotina</taxon>
        <taxon>Dothideomycetes</taxon>
        <taxon>Pleosporomycetidae</taxon>
        <taxon>Pleosporales</taxon>
        <taxon>Massarineae</taxon>
        <taxon>Lentitheciaceae</taxon>
        <taxon>Lentithecium</taxon>
    </lineage>
</organism>
<name>A0A6G1IIX0_9PLEO</name>
<dbReference type="SUPFAM" id="SSF53167">
    <property type="entry name" value="Purine and uridine phosphorylases"/>
    <property type="match status" value="1"/>
</dbReference>
<dbReference type="GO" id="GO:0003824">
    <property type="term" value="F:catalytic activity"/>
    <property type="evidence" value="ECO:0007669"/>
    <property type="project" value="InterPro"/>
</dbReference>
<dbReference type="Proteomes" id="UP000799291">
    <property type="component" value="Unassembled WGS sequence"/>
</dbReference>
<evidence type="ECO:0000313" key="2">
    <source>
        <dbReference type="EMBL" id="KAF2677849.1"/>
    </source>
</evidence>
<dbReference type="EMBL" id="MU005617">
    <property type="protein sequence ID" value="KAF2677849.1"/>
    <property type="molecule type" value="Genomic_DNA"/>
</dbReference>
<dbReference type="PANTHER" id="PTHR46082">
    <property type="entry name" value="ATP/GTP-BINDING PROTEIN-RELATED"/>
    <property type="match status" value="1"/>
</dbReference>
<dbReference type="PANTHER" id="PTHR46082:SF11">
    <property type="entry name" value="AAA+ ATPASE DOMAIN-CONTAINING PROTEIN-RELATED"/>
    <property type="match status" value="1"/>
</dbReference>
<feature type="domain" description="Nucleoside phosphorylase" evidence="1">
    <location>
        <begin position="49"/>
        <end position="179"/>
    </location>
</feature>
<keyword evidence="3" id="KW-1185">Reference proteome</keyword>
<dbReference type="AlphaFoldDB" id="A0A6G1IIX0"/>
<dbReference type="InterPro" id="IPR035994">
    <property type="entry name" value="Nucleoside_phosphorylase_sf"/>
</dbReference>
<dbReference type="GO" id="GO:0009116">
    <property type="term" value="P:nucleoside metabolic process"/>
    <property type="evidence" value="ECO:0007669"/>
    <property type="project" value="InterPro"/>
</dbReference>
<dbReference type="OrthoDB" id="20872at2759"/>
<sequence>MLDEEHKDLEHDFNDENLYSLGSIAGHNVVIGWLPMRATFTGIRLGPLVGIGGGVPSVKADIRLGDVVMTQSGFERTGSLGGPPRILLVAHFTRRAFYSPRWPGSARQPRDSEEEVVVHYGTTALGNQVIRDGRTRDGLSRELAGILFFEMEAASLMNSFPCLVIRGICDYADSDKNKTCMHTRPERQRHIQKRSYL</sequence>
<accession>A0A6G1IIX0</accession>
<protein>
    <submittedName>
        <fullName evidence="2">Purine and uridine phosphorylase</fullName>
    </submittedName>
</protein>
<dbReference type="InterPro" id="IPR053137">
    <property type="entry name" value="NLR-like"/>
</dbReference>
<dbReference type="InterPro" id="IPR000845">
    <property type="entry name" value="Nucleoside_phosphorylase_d"/>
</dbReference>
<gene>
    <name evidence="2" type="ORF">K458DRAFT_446726</name>
</gene>
<evidence type="ECO:0000259" key="1">
    <source>
        <dbReference type="Pfam" id="PF01048"/>
    </source>
</evidence>
<proteinExistence type="predicted"/>
<dbReference type="Gene3D" id="3.40.50.1580">
    <property type="entry name" value="Nucleoside phosphorylase domain"/>
    <property type="match status" value="1"/>
</dbReference>